<dbReference type="EC" id="2.7.13.3" evidence="2"/>
<dbReference type="PROSITE" id="PS50109">
    <property type="entry name" value="HIS_KIN"/>
    <property type="match status" value="1"/>
</dbReference>
<evidence type="ECO:0000259" key="7">
    <source>
        <dbReference type="PROSITE" id="PS50109"/>
    </source>
</evidence>
<comment type="caution">
    <text evidence="9">The sequence shown here is derived from an EMBL/GenBank/DDBJ whole genome shotgun (WGS) entry which is preliminary data.</text>
</comment>
<name>A0A9Q3W4U8_9GAMM</name>
<dbReference type="InterPro" id="IPR005467">
    <property type="entry name" value="His_kinase_dom"/>
</dbReference>
<evidence type="ECO:0000259" key="8">
    <source>
        <dbReference type="PROSITE" id="PS50110"/>
    </source>
</evidence>
<keyword evidence="3 5" id="KW-0597">Phosphoprotein</keyword>
<dbReference type="InterPro" id="IPR003661">
    <property type="entry name" value="HisK_dim/P_dom"/>
</dbReference>
<feature type="transmembrane region" description="Helical" evidence="6">
    <location>
        <begin position="21"/>
        <end position="40"/>
    </location>
</feature>
<feature type="domain" description="Response regulatory" evidence="8">
    <location>
        <begin position="608"/>
        <end position="727"/>
    </location>
</feature>
<dbReference type="PROSITE" id="PS50110">
    <property type="entry name" value="RESPONSE_REGULATORY"/>
    <property type="match status" value="2"/>
</dbReference>
<keyword evidence="6" id="KW-1133">Transmembrane helix</keyword>
<dbReference type="SUPFAM" id="SSF55874">
    <property type="entry name" value="ATPase domain of HSP90 chaperone/DNA topoisomerase II/histidine kinase"/>
    <property type="match status" value="1"/>
</dbReference>
<evidence type="ECO:0000256" key="3">
    <source>
        <dbReference type="ARBA" id="ARBA00022553"/>
    </source>
</evidence>
<dbReference type="SUPFAM" id="SSF52172">
    <property type="entry name" value="CheY-like"/>
    <property type="match status" value="2"/>
</dbReference>
<dbReference type="PANTHER" id="PTHR45339:SF1">
    <property type="entry name" value="HYBRID SIGNAL TRANSDUCTION HISTIDINE KINASE J"/>
    <property type="match status" value="1"/>
</dbReference>
<dbReference type="Proteomes" id="UP001107961">
    <property type="component" value="Unassembled WGS sequence"/>
</dbReference>
<evidence type="ECO:0000256" key="4">
    <source>
        <dbReference type="ARBA" id="ARBA00023012"/>
    </source>
</evidence>
<accession>A0A9Q3W4U8</accession>
<dbReference type="RefSeq" id="WP_080531019.1">
    <property type="nucleotide sequence ID" value="NZ_CP012331.1"/>
</dbReference>
<dbReference type="SMART" id="SM00388">
    <property type="entry name" value="HisKA"/>
    <property type="match status" value="1"/>
</dbReference>
<evidence type="ECO:0000256" key="5">
    <source>
        <dbReference type="PROSITE-ProRule" id="PRU00169"/>
    </source>
</evidence>
<dbReference type="GO" id="GO:0000155">
    <property type="term" value="F:phosphorelay sensor kinase activity"/>
    <property type="evidence" value="ECO:0007669"/>
    <property type="project" value="InterPro"/>
</dbReference>
<dbReference type="AlphaFoldDB" id="A0A9Q3W4U8"/>
<dbReference type="EMBL" id="JAJVKT010000008">
    <property type="protein sequence ID" value="MCE7508656.1"/>
    <property type="molecule type" value="Genomic_DNA"/>
</dbReference>
<dbReference type="SMART" id="SM00448">
    <property type="entry name" value="REC"/>
    <property type="match status" value="1"/>
</dbReference>
<evidence type="ECO:0000313" key="10">
    <source>
        <dbReference type="Proteomes" id="UP001107961"/>
    </source>
</evidence>
<dbReference type="SUPFAM" id="SSF47384">
    <property type="entry name" value="Homodimeric domain of signal transducing histidine kinase"/>
    <property type="match status" value="1"/>
</dbReference>
<dbReference type="InterPro" id="IPR004358">
    <property type="entry name" value="Sig_transdc_His_kin-like_C"/>
</dbReference>
<gene>
    <name evidence="9" type="ORF">LZG35_08400</name>
</gene>
<dbReference type="InterPro" id="IPR036890">
    <property type="entry name" value="HATPase_C_sf"/>
</dbReference>
<evidence type="ECO:0000256" key="2">
    <source>
        <dbReference type="ARBA" id="ARBA00012438"/>
    </source>
</evidence>
<dbReference type="Pfam" id="PF02518">
    <property type="entry name" value="HATPase_c"/>
    <property type="match status" value="1"/>
</dbReference>
<feature type="transmembrane region" description="Helical" evidence="6">
    <location>
        <begin position="86"/>
        <end position="107"/>
    </location>
</feature>
<dbReference type="Gene3D" id="3.30.565.10">
    <property type="entry name" value="Histidine kinase-like ATPase, C-terminal domain"/>
    <property type="match status" value="1"/>
</dbReference>
<dbReference type="KEGG" id="axe:P40_11840"/>
<keyword evidence="6" id="KW-0812">Transmembrane</keyword>
<comment type="catalytic activity">
    <reaction evidence="1">
        <text>ATP + protein L-histidine = ADP + protein N-phospho-L-histidine.</text>
        <dbReference type="EC" id="2.7.13.3"/>
    </reaction>
</comment>
<feature type="transmembrane region" description="Helical" evidence="6">
    <location>
        <begin position="52"/>
        <end position="74"/>
    </location>
</feature>
<dbReference type="CDD" id="cd00082">
    <property type="entry name" value="HisKA"/>
    <property type="match status" value="1"/>
</dbReference>
<feature type="transmembrane region" description="Helical" evidence="6">
    <location>
        <begin position="113"/>
        <end position="135"/>
    </location>
</feature>
<feature type="modified residue" description="4-aspartylphosphate" evidence="5">
    <location>
        <position position="513"/>
    </location>
</feature>
<feature type="transmembrane region" description="Helical" evidence="6">
    <location>
        <begin position="142"/>
        <end position="158"/>
    </location>
</feature>
<feature type="domain" description="Histidine kinase" evidence="7">
    <location>
        <begin position="220"/>
        <end position="441"/>
    </location>
</feature>
<evidence type="ECO:0000256" key="6">
    <source>
        <dbReference type="SAM" id="Phobius"/>
    </source>
</evidence>
<reference evidence="9" key="1">
    <citation type="submission" date="2022-01" db="EMBL/GenBank/DDBJ databases">
        <authorList>
            <person name="Karlyshev A.V."/>
            <person name="Jaspars M."/>
        </authorList>
    </citation>
    <scope>NUCLEOTIDE SEQUENCE</scope>
    <source>
        <strain evidence="9">AGSA3-2</strain>
    </source>
</reference>
<dbReference type="InterPro" id="IPR001789">
    <property type="entry name" value="Sig_transdc_resp-reg_receiver"/>
</dbReference>
<dbReference type="PRINTS" id="PR00344">
    <property type="entry name" value="BCTRLSENSOR"/>
</dbReference>
<dbReference type="Pfam" id="PF00512">
    <property type="entry name" value="HisKA"/>
    <property type="match status" value="1"/>
</dbReference>
<keyword evidence="6" id="KW-0472">Membrane</keyword>
<keyword evidence="4" id="KW-0902">Two-component regulatory system</keyword>
<proteinExistence type="predicted"/>
<dbReference type="SMART" id="SM00387">
    <property type="entry name" value="HATPase_c"/>
    <property type="match status" value="1"/>
</dbReference>
<dbReference type="InterPro" id="IPR003594">
    <property type="entry name" value="HATPase_dom"/>
</dbReference>
<dbReference type="Gene3D" id="3.40.50.2300">
    <property type="match status" value="2"/>
</dbReference>
<dbReference type="Pfam" id="PF00072">
    <property type="entry name" value="Response_reg"/>
    <property type="match status" value="1"/>
</dbReference>
<dbReference type="InterPro" id="IPR011006">
    <property type="entry name" value="CheY-like_superfamily"/>
</dbReference>
<dbReference type="CDD" id="cd17546">
    <property type="entry name" value="REC_hyHK_CKI1_RcsC-like"/>
    <property type="match status" value="1"/>
</dbReference>
<protein>
    <recommendedName>
        <fullName evidence="2">histidine kinase</fullName>
        <ecNumber evidence="2">2.7.13.3</ecNumber>
    </recommendedName>
</protein>
<dbReference type="Gene3D" id="1.10.287.130">
    <property type="match status" value="1"/>
</dbReference>
<feature type="modified residue" description="4-aspartylphosphate" evidence="5">
    <location>
        <position position="657"/>
    </location>
</feature>
<evidence type="ECO:0000313" key="9">
    <source>
        <dbReference type="EMBL" id="MCE7508656.1"/>
    </source>
</evidence>
<evidence type="ECO:0000256" key="1">
    <source>
        <dbReference type="ARBA" id="ARBA00000085"/>
    </source>
</evidence>
<dbReference type="InterPro" id="IPR036097">
    <property type="entry name" value="HisK_dim/P_sf"/>
</dbReference>
<feature type="domain" description="Response regulatory" evidence="8">
    <location>
        <begin position="459"/>
        <end position="582"/>
    </location>
</feature>
<sequence length="742" mass="83059">MTVIYRKDRKVLKRVDYGAAKNSLMGVLAALLVYALVTAWGGVYRAHELETLIAGGAVVLVTAFRLWLIARFDALYGAGPARWRKLFGAGLILHALVWGVMPVWLLWRTGAGFNFFVVILYNVGVTTALGSSWMAGLRVRQLYIVLMFVPILLGLFFYGGMKEWLLVVLVGAYTFYLFRLYRGQYELFWHAVTRERRGEQHDRRRDHHAGTDIQLSLVYRLAHELRTPMNSVMGMMSLLEETKLSDEQREYLQAAGQSGKLMLALIDDVLDYSRILTGRIMLSPDYFDLRGTLEQALEAFGPMAQSKGLELSAVVDRMLPRRVRGDRDRFMQVLTNLLSNAVKFSDKGEIRLDVDFTEESDNEGVLRVRVSDQGRGMDTDTLRTLFQDHFLDGAQDAFAAKHIGFGLLVCKGLTEAMGGSIGAESVEGEGATFWFTVRLGMQTNMNEPQKLLSAMDGLQALVVGSAGGALAGLQEEFEALGCQCQGARDYDHALQALRAGQREQSEFHLLLVDTRERQELALNLCHNVLVDPALRPVKLILMCTIEERAQPAIQRLVERHGLVVLVKPVHRSVLRGALERLLGVPRAVPVRDLPLENAEALERRRHFRLLLVEDNEVNQLVTKGMLAKLGYQVKTFSNAPAALSLLQRETYDLVLMDCMLPGMDGFEATRVMRESERQEGRPRTPIIAITANTAEGVQARCLAAGMDDFLAKPVHLEEMETVLRRWLPLGSASDDHEEGEGE</sequence>
<organism evidence="9 10">
    <name type="scientific">Alloalcanivorax xenomutans</name>
    <dbReference type="NCBI Taxonomy" id="1094342"/>
    <lineage>
        <taxon>Bacteria</taxon>
        <taxon>Pseudomonadati</taxon>
        <taxon>Pseudomonadota</taxon>
        <taxon>Gammaproteobacteria</taxon>
        <taxon>Oceanospirillales</taxon>
        <taxon>Alcanivoracaceae</taxon>
        <taxon>Alloalcanivorax</taxon>
    </lineage>
</organism>
<keyword evidence="10" id="KW-1185">Reference proteome</keyword>
<dbReference type="PANTHER" id="PTHR45339">
    <property type="entry name" value="HYBRID SIGNAL TRANSDUCTION HISTIDINE KINASE J"/>
    <property type="match status" value="1"/>
</dbReference>